<name>A0A2N9L315_9BACT</name>
<accession>A0A2N9L315</accession>
<dbReference type="PROSITE" id="PS51318">
    <property type="entry name" value="TAT"/>
    <property type="match status" value="1"/>
</dbReference>
<reference evidence="5" key="1">
    <citation type="submission" date="2018-02" db="EMBL/GenBank/DDBJ databases">
        <authorList>
            <person name="Hausmann B."/>
        </authorList>
    </citation>
    <scope>NUCLEOTIDE SEQUENCE [LARGE SCALE GENOMIC DNA]</scope>
    <source>
        <strain evidence="5">Peat soil MAG SbA5</strain>
    </source>
</reference>
<dbReference type="Pfam" id="PF01408">
    <property type="entry name" value="GFO_IDH_MocA"/>
    <property type="match status" value="1"/>
</dbReference>
<sequence length="403" mass="44178">MAAFTQRREFLKQAGLVGSLGSAAMIAGLPESAMALGGVASTVVEDALQPSQTEEAPKYHIKFAVCGMSHDHIYGMIGAVQRGGGELVAAWGGEDDKLAAFRKRFPDAKIVKTQDEILDDPSVQLVLTSQIASERAGIAVRAMKRGKDFLSDKPGMTTLEQLSDVRRTIAETKRVYAILYSELLEVKAAVYAGELVRQGAIGKVIQTINIAPHQIFQRAGDAGGSSGRPDWFWNPEQYGGILCDIGSHQVDQFLFYTGSTQAEVVESQIANVRHPDHPHFQDFGDMVLRGDRGFGYVRLDWFTPYGVGTWGDGRLFILGTEGYMELRKYTNIAVSHQGNNLFVVDGKQARYIDCNAMPLPFGPQFVADIVNRTHMAQNPDEALLAAELVIKAQKNAQWVTLKD</sequence>
<dbReference type="Pfam" id="PF22725">
    <property type="entry name" value="GFO_IDH_MocA_C3"/>
    <property type="match status" value="1"/>
</dbReference>
<proteinExistence type="predicted"/>
<dbReference type="PANTHER" id="PTHR43818">
    <property type="entry name" value="BCDNA.GH03377"/>
    <property type="match status" value="1"/>
</dbReference>
<dbReference type="GO" id="GO:0016491">
    <property type="term" value="F:oxidoreductase activity"/>
    <property type="evidence" value="ECO:0007669"/>
    <property type="project" value="UniProtKB-KW"/>
</dbReference>
<dbReference type="SUPFAM" id="SSF55347">
    <property type="entry name" value="Glyceraldehyde-3-phosphate dehydrogenase-like, C-terminal domain"/>
    <property type="match status" value="1"/>
</dbReference>
<gene>
    <name evidence="4" type="ORF">SBA5_1010006</name>
</gene>
<feature type="domain" description="GFO/IDH/MocA-like oxidoreductase" evidence="3">
    <location>
        <begin position="192"/>
        <end position="324"/>
    </location>
</feature>
<dbReference type="EMBL" id="OKRB01000004">
    <property type="protein sequence ID" value="SPE17523.1"/>
    <property type="molecule type" value="Genomic_DNA"/>
</dbReference>
<evidence type="ECO:0000256" key="1">
    <source>
        <dbReference type="ARBA" id="ARBA00023002"/>
    </source>
</evidence>
<protein>
    <submittedName>
        <fullName evidence="4">Oxidoreductase domain protein</fullName>
    </submittedName>
</protein>
<evidence type="ECO:0000313" key="5">
    <source>
        <dbReference type="Proteomes" id="UP000239735"/>
    </source>
</evidence>
<organism evidence="4 5">
    <name type="scientific">Candidatus Sulfuritelmatomonas gaucii</name>
    <dbReference type="NCBI Taxonomy" id="2043161"/>
    <lineage>
        <taxon>Bacteria</taxon>
        <taxon>Pseudomonadati</taxon>
        <taxon>Acidobacteriota</taxon>
        <taxon>Terriglobia</taxon>
        <taxon>Terriglobales</taxon>
        <taxon>Acidobacteriaceae</taxon>
        <taxon>Candidatus Sulfuritelmatomonas</taxon>
    </lineage>
</organism>
<dbReference type="AlphaFoldDB" id="A0A2N9L315"/>
<feature type="domain" description="Gfo/Idh/MocA-like oxidoreductase N-terminal" evidence="2">
    <location>
        <begin position="62"/>
        <end position="178"/>
    </location>
</feature>
<dbReference type="InterPro" id="IPR055170">
    <property type="entry name" value="GFO_IDH_MocA-like_dom"/>
</dbReference>
<dbReference type="Gene3D" id="3.30.360.10">
    <property type="entry name" value="Dihydrodipicolinate Reductase, domain 2"/>
    <property type="match status" value="1"/>
</dbReference>
<evidence type="ECO:0000259" key="2">
    <source>
        <dbReference type="Pfam" id="PF01408"/>
    </source>
</evidence>
<dbReference type="InterPro" id="IPR000683">
    <property type="entry name" value="Gfo/Idh/MocA-like_OxRdtase_N"/>
</dbReference>
<evidence type="ECO:0000259" key="3">
    <source>
        <dbReference type="Pfam" id="PF22725"/>
    </source>
</evidence>
<dbReference type="SUPFAM" id="SSF51735">
    <property type="entry name" value="NAD(P)-binding Rossmann-fold domains"/>
    <property type="match status" value="1"/>
</dbReference>
<dbReference type="InterPro" id="IPR050463">
    <property type="entry name" value="Gfo/Idh/MocA_oxidrdct_glycsds"/>
</dbReference>
<dbReference type="InterPro" id="IPR036291">
    <property type="entry name" value="NAD(P)-bd_dom_sf"/>
</dbReference>
<dbReference type="InterPro" id="IPR006311">
    <property type="entry name" value="TAT_signal"/>
</dbReference>
<keyword evidence="1" id="KW-0560">Oxidoreductase</keyword>
<evidence type="ECO:0000313" key="4">
    <source>
        <dbReference type="EMBL" id="SPE17523.1"/>
    </source>
</evidence>
<dbReference type="Gene3D" id="3.40.50.720">
    <property type="entry name" value="NAD(P)-binding Rossmann-like Domain"/>
    <property type="match status" value="1"/>
</dbReference>
<dbReference type="Proteomes" id="UP000239735">
    <property type="component" value="Unassembled WGS sequence"/>
</dbReference>
<dbReference type="PANTHER" id="PTHR43818:SF11">
    <property type="entry name" value="BCDNA.GH03377"/>
    <property type="match status" value="1"/>
</dbReference>
<dbReference type="GO" id="GO:0000166">
    <property type="term" value="F:nucleotide binding"/>
    <property type="evidence" value="ECO:0007669"/>
    <property type="project" value="InterPro"/>
</dbReference>